<dbReference type="HOGENOM" id="CLU_1869140_0_0_1"/>
<keyword evidence="2" id="KW-1185">Reference proteome</keyword>
<dbReference type="Proteomes" id="UP000000759">
    <property type="component" value="Unassembled WGS sequence"/>
</dbReference>
<dbReference type="InParanoid" id="B7S4H5"/>
<dbReference type="KEGG" id="pti:PHATRDRAFT_bd1766"/>
<evidence type="ECO:0000313" key="2">
    <source>
        <dbReference type="Proteomes" id="UP000000759"/>
    </source>
</evidence>
<name>B7S4H5_PHATC</name>
<organism evidence="1 2">
    <name type="scientific">Phaeodactylum tricornutum (strain CCAP 1055/1)</name>
    <dbReference type="NCBI Taxonomy" id="556484"/>
    <lineage>
        <taxon>Eukaryota</taxon>
        <taxon>Sar</taxon>
        <taxon>Stramenopiles</taxon>
        <taxon>Ochrophyta</taxon>
        <taxon>Bacillariophyta</taxon>
        <taxon>Bacillariophyceae</taxon>
        <taxon>Bacillariophycidae</taxon>
        <taxon>Naviculales</taxon>
        <taxon>Phaeodactylaceae</taxon>
        <taxon>Phaeodactylum</taxon>
    </lineage>
</organism>
<dbReference type="EMBL" id="DS999290">
    <property type="protein sequence ID" value="EEC42544.1"/>
    <property type="molecule type" value="Genomic_DNA"/>
</dbReference>
<sequence length="137" mass="15246">MNSICCSVAVVTPRKVWEGLKLLEYSMMKACAWDKERVNGVESSRMWSRAVQPHVFLVTTSSHLSCFCKPIVILLTVIYCIGLCSYPQPAFSSWCFSLSEISGMVQFGIVWGSSAICDRCSLCLSAHFSRTHPTLPV</sequence>
<protein>
    <submittedName>
        <fullName evidence="1">Uncharacterized protein</fullName>
    </submittedName>
</protein>
<dbReference type="GeneID" id="7204808"/>
<evidence type="ECO:0000313" key="1">
    <source>
        <dbReference type="EMBL" id="EEC42544.1"/>
    </source>
</evidence>
<accession>B7S4H5</accession>
<dbReference type="PaxDb" id="2850-Phatrdraft1766"/>
<proteinExistence type="predicted"/>
<reference evidence="1 2" key="1">
    <citation type="journal article" date="2008" name="Nature">
        <title>The Phaeodactylum genome reveals the evolutionary history of diatom genomes.</title>
        <authorList>
            <person name="Bowler C."/>
            <person name="Allen A.E."/>
            <person name="Badger J.H."/>
            <person name="Grimwood J."/>
            <person name="Jabbari K."/>
            <person name="Kuo A."/>
            <person name="Maheswari U."/>
            <person name="Martens C."/>
            <person name="Maumus F."/>
            <person name="Otillar R.P."/>
            <person name="Rayko E."/>
            <person name="Salamov A."/>
            <person name="Vandepoele K."/>
            <person name="Beszteri B."/>
            <person name="Gruber A."/>
            <person name="Heijde M."/>
            <person name="Katinka M."/>
            <person name="Mock T."/>
            <person name="Valentin K."/>
            <person name="Verret F."/>
            <person name="Berges J.A."/>
            <person name="Brownlee C."/>
            <person name="Cadoret J.P."/>
            <person name="Chiovitti A."/>
            <person name="Choi C.J."/>
            <person name="Coesel S."/>
            <person name="De Martino A."/>
            <person name="Detter J.C."/>
            <person name="Durkin C."/>
            <person name="Falciatore A."/>
            <person name="Fournet J."/>
            <person name="Haruta M."/>
            <person name="Huysman M.J."/>
            <person name="Jenkins B.D."/>
            <person name="Jiroutova K."/>
            <person name="Jorgensen R.E."/>
            <person name="Joubert Y."/>
            <person name="Kaplan A."/>
            <person name="Kroger N."/>
            <person name="Kroth P.G."/>
            <person name="La Roche J."/>
            <person name="Lindquist E."/>
            <person name="Lommer M."/>
            <person name="Martin-Jezequel V."/>
            <person name="Lopez P.J."/>
            <person name="Lucas S."/>
            <person name="Mangogna M."/>
            <person name="McGinnis K."/>
            <person name="Medlin L.K."/>
            <person name="Montsant A."/>
            <person name="Oudot-Le Secq M.P."/>
            <person name="Napoli C."/>
            <person name="Obornik M."/>
            <person name="Parker M.S."/>
            <person name="Petit J.L."/>
            <person name="Porcel B.M."/>
            <person name="Poulsen N."/>
            <person name="Robison M."/>
            <person name="Rychlewski L."/>
            <person name="Rynearson T.A."/>
            <person name="Schmutz J."/>
            <person name="Shapiro H."/>
            <person name="Siaut M."/>
            <person name="Stanley M."/>
            <person name="Sussman M.R."/>
            <person name="Taylor A.R."/>
            <person name="Vardi A."/>
            <person name="von Dassow P."/>
            <person name="Vyverman W."/>
            <person name="Willis A."/>
            <person name="Wyrwicz L.S."/>
            <person name="Rokhsar D.S."/>
            <person name="Weissenbach J."/>
            <person name="Armbrust E.V."/>
            <person name="Green B.R."/>
            <person name="Van de Peer Y."/>
            <person name="Grigoriev I.V."/>
        </authorList>
    </citation>
    <scope>NUCLEOTIDE SEQUENCE [LARGE SCALE GENOMIC DNA]</scope>
    <source>
        <strain evidence="1 2">CCAP 1055/1</strain>
    </source>
</reference>
<gene>
    <name evidence="1" type="ORF">PHATRDRAFT_bd1766</name>
</gene>
<reference evidence="2" key="2">
    <citation type="submission" date="2008-08" db="EMBL/GenBank/DDBJ databases">
        <authorList>
            <consortium name="Diatom Consortium"/>
            <person name="Grigoriev I."/>
            <person name="Grimwood J."/>
            <person name="Kuo A."/>
            <person name="Otillar R.P."/>
            <person name="Salamov A."/>
            <person name="Detter J.C."/>
            <person name="Lindquist E."/>
            <person name="Shapiro H."/>
            <person name="Lucas S."/>
            <person name="Glavina del Rio T."/>
            <person name="Pitluck S."/>
            <person name="Rokhsar D."/>
            <person name="Bowler C."/>
        </authorList>
    </citation>
    <scope>GENOME REANNOTATION</scope>
    <source>
        <strain evidence="2">CCAP 1055/1</strain>
    </source>
</reference>
<dbReference type="RefSeq" id="XP_002176464.1">
    <property type="nucleotide sequence ID" value="XM_002176428.1"/>
</dbReference>
<dbReference type="AlphaFoldDB" id="B7S4H5"/>